<sequence>MTRDVALQWTVIERGTSAAVAVLATFLLLLLIYKLSPFPALAESPSRMSVRLMPRPLQVPEAIPAPSPRGVAHPRSTRPATAQPSAKAKPKGAAPDTLRGRPEAHSSPEVTLASPSANSGVVGSSISPAGPDTWSSLPSKGAHVSFQRDFLRRDAPTLKELPAGRFRMKREITPQDIVKGASQVLGFWPPGYTDDPCGGIRRSVQQLYMATTPREKTQLADAVRLRQMYCQ</sequence>
<feature type="region of interest" description="Disordered" evidence="1">
    <location>
        <begin position="60"/>
        <end position="127"/>
    </location>
</feature>
<feature type="compositionally biased region" description="Low complexity" evidence="1">
    <location>
        <begin position="82"/>
        <end position="95"/>
    </location>
</feature>
<accession>A0A498CFG1</accession>
<feature type="compositionally biased region" description="Polar residues" evidence="1">
    <location>
        <begin position="113"/>
        <end position="127"/>
    </location>
</feature>
<dbReference type="EMBL" id="RCDC01000004">
    <property type="protein sequence ID" value="RLK55901.1"/>
    <property type="molecule type" value="Genomic_DNA"/>
</dbReference>
<gene>
    <name evidence="2" type="ORF">BCL79_0272</name>
</gene>
<evidence type="ECO:0000313" key="2">
    <source>
        <dbReference type="EMBL" id="RLK55901.1"/>
    </source>
</evidence>
<organism evidence="2 3">
    <name type="scientific">Stenotrophomonas rhizophila</name>
    <dbReference type="NCBI Taxonomy" id="216778"/>
    <lineage>
        <taxon>Bacteria</taxon>
        <taxon>Pseudomonadati</taxon>
        <taxon>Pseudomonadota</taxon>
        <taxon>Gammaproteobacteria</taxon>
        <taxon>Lysobacterales</taxon>
        <taxon>Lysobacteraceae</taxon>
        <taxon>Stenotrophomonas</taxon>
    </lineage>
</organism>
<proteinExistence type="predicted"/>
<dbReference type="Proteomes" id="UP000274786">
    <property type="component" value="Unassembled WGS sequence"/>
</dbReference>
<dbReference type="AlphaFoldDB" id="A0A498CFG1"/>
<name>A0A498CFG1_9GAMM</name>
<comment type="caution">
    <text evidence="2">The sequence shown here is derived from an EMBL/GenBank/DDBJ whole genome shotgun (WGS) entry which is preliminary data.</text>
</comment>
<evidence type="ECO:0000313" key="3">
    <source>
        <dbReference type="Proteomes" id="UP000274786"/>
    </source>
</evidence>
<reference evidence="2 3" key="1">
    <citation type="submission" date="2018-10" db="EMBL/GenBank/DDBJ databases">
        <title>Comparative analysis of microorganisms from saline springs in Andes Mountain Range, Colombia.</title>
        <authorList>
            <person name="Rubin E."/>
        </authorList>
    </citation>
    <scope>NUCLEOTIDE SEQUENCE [LARGE SCALE GENOMIC DNA]</scope>
    <source>
        <strain evidence="2 3">USBA GBX 843</strain>
    </source>
</reference>
<evidence type="ECO:0000256" key="1">
    <source>
        <dbReference type="SAM" id="MobiDB-lite"/>
    </source>
</evidence>
<protein>
    <submittedName>
        <fullName evidence="2">Uncharacterized protein</fullName>
    </submittedName>
</protein>